<keyword evidence="1" id="KW-0863">Zinc-finger</keyword>
<dbReference type="PANTHER" id="PTHR22948:SF72">
    <property type="entry name" value="TUDOR DOMAIN-CONTAINING PROTEIN"/>
    <property type="match status" value="1"/>
</dbReference>
<dbReference type="InterPro" id="IPR035437">
    <property type="entry name" value="SNase_OB-fold_sf"/>
</dbReference>
<sequence length="615" mass="70299">METTKSNKAAVAAAATVAADNSDGKHLLRGLILRAEDVLGKLIYKLEKTPITLAEMVSMINSVHAFVDAWEKPLEDIRMDMLNIPGVSGAGSHQVEQLLQQDEKKLTEKVGQFNLKMEKMEETIVDIYNGLDESAEPTFEFLEQSLEKYTPGQTGTGYLTSVISQTNTFYMIDRTGSHGKMEQILSSLQNVTMRLETVPESPSTVFGVELEGTMFRAIRSKPDCGWPFLKLLDVGDVLPFADTMMLYQLTKFYQVIPPLAVRCQLVGVVDEPDCRDFNQYLTTNVYNTRKFEICACEKDLLHVKLSEIPKEDRNGVVKPRKLQEPPATEYAISEKTLTKEQLDVLYEEPLNTTNVMKATLGYVPKDDVRICPFYDPKIQGCFKGASCRLEHVAKDPHGWTRDRVLHKAKIRAQLVEPKRGAMVKLIPTTIVSVEEFYGQLDTKECSMGLRSLQQNLNDPIYVRDFREMDHKPYSRELVFAFYAADGQWYRAEVLEYFHDDLVEVFYLDYGNKENVRLKDLRMWDDRFDYLPFQAVHCRLGNVSRLRDDDERATAALREEIQDRLVVVNVLDIRSYWEVLVYGAGMQDIGQMMVRRNMARTREPIVISEKDGLVPA</sequence>
<dbReference type="GeneID" id="109415209"/>
<reference evidence="5" key="1">
    <citation type="journal article" date="2015" name="Proc. Natl. Acad. Sci. U.S.A.">
        <title>Genome sequence of the Asian Tiger mosquito, Aedes albopictus, reveals insights into its biology, genetics, and evolution.</title>
        <authorList>
            <person name="Chen X.G."/>
            <person name="Jiang X."/>
            <person name="Gu J."/>
            <person name="Xu M."/>
            <person name="Wu Y."/>
            <person name="Deng Y."/>
            <person name="Zhang C."/>
            <person name="Bonizzoni M."/>
            <person name="Dermauw W."/>
            <person name="Vontas J."/>
            <person name="Armbruster P."/>
            <person name="Huang X."/>
            <person name="Yang Y."/>
            <person name="Zhang H."/>
            <person name="He W."/>
            <person name="Peng H."/>
            <person name="Liu Y."/>
            <person name="Wu K."/>
            <person name="Chen J."/>
            <person name="Lirakis M."/>
            <person name="Topalis P."/>
            <person name="Van Leeuwen T."/>
            <person name="Hall A.B."/>
            <person name="Jiang X."/>
            <person name="Thorpe C."/>
            <person name="Mueller R.L."/>
            <person name="Sun C."/>
            <person name="Waterhouse R.M."/>
            <person name="Yan G."/>
            <person name="Tu Z.J."/>
            <person name="Fang X."/>
            <person name="James A.A."/>
        </authorList>
    </citation>
    <scope>NUCLEOTIDE SEQUENCE [LARGE SCALE GENOMIC DNA]</scope>
    <source>
        <strain evidence="5">Foshan</strain>
    </source>
</reference>
<dbReference type="Gene3D" id="2.30.30.140">
    <property type="match status" value="1"/>
</dbReference>
<dbReference type="Pfam" id="PF00567">
    <property type="entry name" value="TUDOR"/>
    <property type="match status" value="1"/>
</dbReference>
<name>A0ABM1XTD7_AEDAL</name>
<dbReference type="InterPro" id="IPR000571">
    <property type="entry name" value="Znf_CCCH"/>
</dbReference>
<dbReference type="SUPFAM" id="SSF63748">
    <property type="entry name" value="Tudor/PWWP/MBT"/>
    <property type="match status" value="1"/>
</dbReference>
<dbReference type="InterPro" id="IPR050621">
    <property type="entry name" value="Tudor_domain_containing"/>
</dbReference>
<dbReference type="Proteomes" id="UP000069940">
    <property type="component" value="Unassembled WGS sequence"/>
</dbReference>
<evidence type="ECO:0000256" key="1">
    <source>
        <dbReference type="PROSITE-ProRule" id="PRU00723"/>
    </source>
</evidence>
<evidence type="ECO:0000313" key="4">
    <source>
        <dbReference type="EnsemblMetazoa" id="AALFPA23_002695.P2641"/>
    </source>
</evidence>
<evidence type="ECO:0000259" key="2">
    <source>
        <dbReference type="PROSITE" id="PS50103"/>
    </source>
</evidence>
<dbReference type="Gene3D" id="2.40.50.90">
    <property type="match status" value="1"/>
</dbReference>
<proteinExistence type="predicted"/>
<dbReference type="PROSITE" id="PS50304">
    <property type="entry name" value="TUDOR"/>
    <property type="match status" value="1"/>
</dbReference>
<feature type="zinc finger region" description="C3H1-type" evidence="1">
    <location>
        <begin position="365"/>
        <end position="394"/>
    </location>
</feature>
<dbReference type="RefSeq" id="XP_029710433.1">
    <property type="nucleotide sequence ID" value="XM_029854573.2"/>
</dbReference>
<evidence type="ECO:0008006" key="6">
    <source>
        <dbReference type="Google" id="ProtNLM"/>
    </source>
</evidence>
<keyword evidence="1" id="KW-0479">Metal-binding</keyword>
<feature type="domain" description="Tudor" evidence="3">
    <location>
        <begin position="471"/>
        <end position="530"/>
    </location>
</feature>
<reference evidence="4" key="2">
    <citation type="submission" date="2025-05" db="UniProtKB">
        <authorList>
            <consortium name="EnsemblMetazoa"/>
        </authorList>
    </citation>
    <scope>IDENTIFICATION</scope>
    <source>
        <strain evidence="4">Foshan</strain>
    </source>
</reference>
<organism evidence="4 5">
    <name type="scientific">Aedes albopictus</name>
    <name type="common">Asian tiger mosquito</name>
    <name type="synonym">Stegomyia albopicta</name>
    <dbReference type="NCBI Taxonomy" id="7160"/>
    <lineage>
        <taxon>Eukaryota</taxon>
        <taxon>Metazoa</taxon>
        <taxon>Ecdysozoa</taxon>
        <taxon>Arthropoda</taxon>
        <taxon>Hexapoda</taxon>
        <taxon>Insecta</taxon>
        <taxon>Pterygota</taxon>
        <taxon>Neoptera</taxon>
        <taxon>Endopterygota</taxon>
        <taxon>Diptera</taxon>
        <taxon>Nematocera</taxon>
        <taxon>Culicoidea</taxon>
        <taxon>Culicidae</taxon>
        <taxon>Culicinae</taxon>
        <taxon>Aedini</taxon>
        <taxon>Aedes</taxon>
        <taxon>Stegomyia</taxon>
    </lineage>
</organism>
<protein>
    <recommendedName>
        <fullName evidence="6">Tudor domain-containing protein</fullName>
    </recommendedName>
</protein>
<feature type="domain" description="C3H1-type" evidence="2">
    <location>
        <begin position="365"/>
        <end position="394"/>
    </location>
</feature>
<evidence type="ECO:0000313" key="5">
    <source>
        <dbReference type="Proteomes" id="UP000069940"/>
    </source>
</evidence>
<keyword evidence="1" id="KW-0862">Zinc</keyword>
<dbReference type="InterPro" id="IPR002999">
    <property type="entry name" value="Tudor"/>
</dbReference>
<evidence type="ECO:0000259" key="3">
    <source>
        <dbReference type="PROSITE" id="PS50304"/>
    </source>
</evidence>
<dbReference type="EnsemblMetazoa" id="AALFPA23_002695.R2641">
    <property type="protein sequence ID" value="AALFPA23_002695.P2641"/>
    <property type="gene ID" value="AALFPA23_002695"/>
</dbReference>
<keyword evidence="5" id="KW-1185">Reference proteome</keyword>
<dbReference type="PROSITE" id="PS50103">
    <property type="entry name" value="ZF_C3H1"/>
    <property type="match status" value="1"/>
</dbReference>
<accession>A0ABM1XTD7</accession>
<dbReference type="PANTHER" id="PTHR22948">
    <property type="entry name" value="TUDOR DOMAIN CONTAINING PROTEIN"/>
    <property type="match status" value="1"/>
</dbReference>
<dbReference type="SMART" id="SM00333">
    <property type="entry name" value="TUDOR"/>
    <property type="match status" value="1"/>
</dbReference>